<keyword evidence="2" id="KW-1185">Reference proteome</keyword>
<name>A0A1X7ILD9_9SPHI</name>
<protein>
    <submittedName>
        <fullName evidence="1">Uncharacterized protein</fullName>
    </submittedName>
</protein>
<dbReference type="AlphaFoldDB" id="A0A1X7ILD9"/>
<evidence type="ECO:0000313" key="2">
    <source>
        <dbReference type="Proteomes" id="UP000192980"/>
    </source>
</evidence>
<dbReference type="STRING" id="561061.SAMN05660862_0999"/>
<sequence length="119" mass="14182">MSSIHRGAILHRIAKLHKKSIVQISKDAGVDQSTFYYHKEQEDLSFEILYKYAIAMDYFFSTELPEFSEWLKENNLLPSDEAQLSIEGLLKERDYWKDKYYSLLEEHNNLIKEKYLKGK</sequence>
<gene>
    <name evidence="1" type="ORF">SAMN05660862_0999</name>
</gene>
<dbReference type="Proteomes" id="UP000192980">
    <property type="component" value="Unassembled WGS sequence"/>
</dbReference>
<proteinExistence type="predicted"/>
<dbReference type="EMBL" id="FXAU01000001">
    <property type="protein sequence ID" value="SMG15748.1"/>
    <property type="molecule type" value="Genomic_DNA"/>
</dbReference>
<dbReference type="OrthoDB" id="981159at2"/>
<accession>A0A1X7ILD9</accession>
<evidence type="ECO:0000313" key="1">
    <source>
        <dbReference type="EMBL" id="SMG15748.1"/>
    </source>
</evidence>
<organism evidence="1 2">
    <name type="scientific">Sphingobacterium psychroaquaticum</name>
    <dbReference type="NCBI Taxonomy" id="561061"/>
    <lineage>
        <taxon>Bacteria</taxon>
        <taxon>Pseudomonadati</taxon>
        <taxon>Bacteroidota</taxon>
        <taxon>Sphingobacteriia</taxon>
        <taxon>Sphingobacteriales</taxon>
        <taxon>Sphingobacteriaceae</taxon>
        <taxon>Sphingobacterium</taxon>
    </lineage>
</organism>
<dbReference type="RefSeq" id="WP_085471814.1">
    <property type="nucleotide sequence ID" value="NZ_FXAU01000001.1"/>
</dbReference>
<reference evidence="1 2" key="1">
    <citation type="submission" date="2017-04" db="EMBL/GenBank/DDBJ databases">
        <authorList>
            <person name="Afonso C.L."/>
            <person name="Miller P.J."/>
            <person name="Scott M.A."/>
            <person name="Spackman E."/>
            <person name="Goraichik I."/>
            <person name="Dimitrov K.M."/>
            <person name="Suarez D.L."/>
            <person name="Swayne D.E."/>
        </authorList>
    </citation>
    <scope>NUCLEOTIDE SEQUENCE [LARGE SCALE GENOMIC DNA]</scope>
    <source>
        <strain evidence="1 2">DSM 22418</strain>
    </source>
</reference>